<keyword evidence="3" id="KW-1185">Reference proteome</keyword>
<evidence type="ECO:0000259" key="1">
    <source>
        <dbReference type="Pfam" id="PF01593"/>
    </source>
</evidence>
<dbReference type="KEGG" id="dps:DP2148"/>
<dbReference type="EMBL" id="CR522870">
    <property type="protein sequence ID" value="CAG36877.1"/>
    <property type="molecule type" value="Genomic_DNA"/>
</dbReference>
<proteinExistence type="predicted"/>
<dbReference type="Proteomes" id="UP000000602">
    <property type="component" value="Chromosome"/>
</dbReference>
<dbReference type="Pfam" id="PF01593">
    <property type="entry name" value="Amino_oxidase"/>
    <property type="match status" value="1"/>
</dbReference>
<dbReference type="STRING" id="177439.DP2148"/>
<name>Q6AL98_DESPS</name>
<dbReference type="PANTHER" id="PTHR42923">
    <property type="entry name" value="PROTOPORPHYRINOGEN OXIDASE"/>
    <property type="match status" value="1"/>
</dbReference>
<protein>
    <recommendedName>
        <fullName evidence="1">Amine oxidase domain-containing protein</fullName>
    </recommendedName>
</protein>
<evidence type="ECO:0000313" key="3">
    <source>
        <dbReference type="Proteomes" id="UP000000602"/>
    </source>
</evidence>
<dbReference type="GO" id="GO:0016491">
    <property type="term" value="F:oxidoreductase activity"/>
    <property type="evidence" value="ECO:0007669"/>
    <property type="project" value="InterPro"/>
</dbReference>
<dbReference type="OrthoDB" id="20837at2"/>
<sequence>MSRQKIAIIGSGISGLTCAHKLAPHHDITVYEAADYIGGHTHTVQVEKEGEVSNIDTGFIVFNDHTYPHFIELMESVGVVAQPTEMSFSVKNDAIGLEYNGNNLNSLFAQRRNIISPRFLRMIVDIVRFNKEVVVAAKKDQDLTIGDFLAVKKYSPIFKENYLLPMISAIWSMGLESCMDFPLHFFVKFFDNHGLLNLVNRPQWRSIIGGSSSYIAPLTASFKDHIQLSTPVIRVEREDTLINIVTEEETVPFDQVVFACHGNQALSLLARPTNKETSLLTEFTASANRVILHTDTSFLPKRKLAWASWNYNMVDAAKEQTTLTYNMNILQRLTKQHTYLVTLNQDISEQHILRTFNYNHPIFTKDAIQAQEKWENISGKNRSHFCGAYWFNGFHEDGVKSGLRVAAALEKGL</sequence>
<dbReference type="InterPro" id="IPR002937">
    <property type="entry name" value="Amino_oxidase"/>
</dbReference>
<dbReference type="SUPFAM" id="SSF51905">
    <property type="entry name" value="FAD/NAD(P)-binding domain"/>
    <property type="match status" value="1"/>
</dbReference>
<dbReference type="InterPro" id="IPR050464">
    <property type="entry name" value="Zeta_carotene_desat/Oxidored"/>
</dbReference>
<organism evidence="2 3">
    <name type="scientific">Desulfotalea psychrophila (strain LSv54 / DSM 12343)</name>
    <dbReference type="NCBI Taxonomy" id="177439"/>
    <lineage>
        <taxon>Bacteria</taxon>
        <taxon>Pseudomonadati</taxon>
        <taxon>Thermodesulfobacteriota</taxon>
        <taxon>Desulfobulbia</taxon>
        <taxon>Desulfobulbales</taxon>
        <taxon>Desulfocapsaceae</taxon>
        <taxon>Desulfotalea</taxon>
    </lineage>
</organism>
<dbReference type="RefSeq" id="WP_011189389.1">
    <property type="nucleotide sequence ID" value="NC_006138.1"/>
</dbReference>
<dbReference type="HOGENOM" id="CLU_028123_1_0_7"/>
<evidence type="ECO:0000313" key="2">
    <source>
        <dbReference type="EMBL" id="CAG36877.1"/>
    </source>
</evidence>
<dbReference type="AlphaFoldDB" id="Q6AL98"/>
<dbReference type="eggNOG" id="COG2907">
    <property type="taxonomic scope" value="Bacteria"/>
</dbReference>
<accession>Q6AL98</accession>
<gene>
    <name evidence="2" type="ordered locus">DP2148</name>
</gene>
<dbReference type="PANTHER" id="PTHR42923:SF17">
    <property type="entry name" value="AMINE OXIDASE DOMAIN-CONTAINING PROTEIN"/>
    <property type="match status" value="1"/>
</dbReference>
<feature type="domain" description="Amine oxidase" evidence="1">
    <location>
        <begin position="13"/>
        <end position="303"/>
    </location>
</feature>
<reference evidence="3" key="1">
    <citation type="journal article" date="2004" name="Environ. Microbiol.">
        <title>The genome of Desulfotalea psychrophila, a sulfate-reducing bacterium from permanently cold Arctic sediments.</title>
        <authorList>
            <person name="Rabus R."/>
            <person name="Ruepp A."/>
            <person name="Frickey T."/>
            <person name="Rattei T."/>
            <person name="Fartmann B."/>
            <person name="Stark M."/>
            <person name="Bauer M."/>
            <person name="Zibat A."/>
            <person name="Lombardot T."/>
            <person name="Becker I."/>
            <person name="Amann J."/>
            <person name="Gellner K."/>
            <person name="Teeling H."/>
            <person name="Leuschner W.D."/>
            <person name="Gloeckner F.-O."/>
            <person name="Lupas A.N."/>
            <person name="Amann R."/>
            <person name="Klenk H.-P."/>
        </authorList>
    </citation>
    <scope>NUCLEOTIDE SEQUENCE [LARGE SCALE GENOMIC DNA]</scope>
    <source>
        <strain evidence="3">DSM 12343 / LSv54</strain>
    </source>
</reference>
<dbReference type="InterPro" id="IPR036188">
    <property type="entry name" value="FAD/NAD-bd_sf"/>
</dbReference>
<dbReference type="Gene3D" id="3.50.50.60">
    <property type="entry name" value="FAD/NAD(P)-binding domain"/>
    <property type="match status" value="1"/>
</dbReference>